<keyword evidence="2" id="KW-0472">Membrane</keyword>
<dbReference type="Proteomes" id="UP000426027">
    <property type="component" value="Chromosome"/>
</dbReference>
<dbReference type="AlphaFoldDB" id="A0A6I6GCK5"/>
<dbReference type="EMBL" id="CP046566">
    <property type="protein sequence ID" value="QGW29473.1"/>
    <property type="molecule type" value="Genomic_DNA"/>
</dbReference>
<accession>A0A6I6GCK5</accession>
<dbReference type="KEGG" id="fls:GLV81_16390"/>
<evidence type="ECO:0000256" key="2">
    <source>
        <dbReference type="SAM" id="Phobius"/>
    </source>
</evidence>
<reference evidence="3 4" key="1">
    <citation type="submission" date="2019-11" db="EMBL/GenBank/DDBJ databases">
        <authorList>
            <person name="Im W.T."/>
        </authorList>
    </citation>
    <scope>NUCLEOTIDE SEQUENCE [LARGE SCALE GENOMIC DNA]</scope>
    <source>
        <strain evidence="3 4">SB-02</strain>
    </source>
</reference>
<protein>
    <submittedName>
        <fullName evidence="3">HlyD family efflux transporter periplasmic adaptor subunit</fullName>
    </submittedName>
</protein>
<sequence length="446" mass="50034">MATNNHDTESPLQAAAAVHTAPAMEDSFTALLSHRPPWLVRWGIVLFGALLGLLLAATWFIHYPDRVQATGTLMATHLPQELVVRTDGRLQHLFVSEGDSVPQGRLIAVMQSTANYEHLLRLQQMTDSLHHEMANANPTAALHWYHQFQEIAGSFRMGEVQADFQQLMAAIQTFTQYLQQGYYQQKMQMLRQDLAFLQAQQKILQQQQQLTQQDIALAADNFAASNKLANQQVIAPVELRNEQSKWVNKQLQGPQVSAALLNNNMQAHDKQKEIAQLNNEIAQQTEIFKQALQQWQAKLAAWQQQYLIVAPCNGRLSLNGFLQAGANMQRGQSIGSVVPPNAGYYVAVTLSQYNFGKLKIGQQARLRFTAYPYEEFGTVAAQLTGIKTLPTDSGYMGKLMLPNGLVTDKHIALSYRHGLQAQVDIVTDNRRLLQRLLDGIDKAVRR</sequence>
<keyword evidence="1" id="KW-0175">Coiled coil</keyword>
<keyword evidence="2" id="KW-0812">Transmembrane</keyword>
<feature type="transmembrane region" description="Helical" evidence="2">
    <location>
        <begin position="39"/>
        <end position="61"/>
    </location>
</feature>
<proteinExistence type="predicted"/>
<dbReference type="PANTHER" id="PTHR30386">
    <property type="entry name" value="MEMBRANE FUSION SUBUNIT OF EMRAB-TOLC MULTIDRUG EFFLUX PUMP"/>
    <property type="match status" value="1"/>
</dbReference>
<keyword evidence="4" id="KW-1185">Reference proteome</keyword>
<keyword evidence="2" id="KW-1133">Transmembrane helix</keyword>
<feature type="coiled-coil region" evidence="1">
    <location>
        <begin position="260"/>
        <end position="294"/>
    </location>
</feature>
<dbReference type="PRINTS" id="PR01490">
    <property type="entry name" value="RTXTOXIND"/>
</dbReference>
<dbReference type="RefSeq" id="WP_157479825.1">
    <property type="nucleotide sequence ID" value="NZ_CP046566.1"/>
</dbReference>
<dbReference type="PANTHER" id="PTHR30386:SF28">
    <property type="entry name" value="EXPORTED PROTEIN"/>
    <property type="match status" value="1"/>
</dbReference>
<evidence type="ECO:0000313" key="4">
    <source>
        <dbReference type="Proteomes" id="UP000426027"/>
    </source>
</evidence>
<evidence type="ECO:0000313" key="3">
    <source>
        <dbReference type="EMBL" id="QGW29473.1"/>
    </source>
</evidence>
<dbReference type="InterPro" id="IPR050739">
    <property type="entry name" value="MFP"/>
</dbReference>
<gene>
    <name evidence="3" type="ORF">GLV81_16390</name>
</gene>
<name>A0A6I6GCK5_9BACT</name>
<evidence type="ECO:0000256" key="1">
    <source>
        <dbReference type="SAM" id="Coils"/>
    </source>
</evidence>
<organism evidence="3 4">
    <name type="scientific">Phnomibacter ginsenosidimutans</name>
    <dbReference type="NCBI Taxonomy" id="2676868"/>
    <lineage>
        <taxon>Bacteria</taxon>
        <taxon>Pseudomonadati</taxon>
        <taxon>Bacteroidota</taxon>
        <taxon>Chitinophagia</taxon>
        <taxon>Chitinophagales</taxon>
        <taxon>Chitinophagaceae</taxon>
        <taxon>Phnomibacter</taxon>
    </lineage>
</organism>